<dbReference type="SUPFAM" id="SSF143422">
    <property type="entry name" value="Transposase IS200-like"/>
    <property type="match status" value="1"/>
</dbReference>
<reference evidence="2 3" key="1">
    <citation type="journal article" date="2016" name="Front. Microbiol.">
        <title>Fuerstia marisgermanicae gen. nov., sp. nov., an Unusual Member of the Phylum Planctomycetes from the German Wadden Sea.</title>
        <authorList>
            <person name="Kohn T."/>
            <person name="Heuer A."/>
            <person name="Jogler M."/>
            <person name="Vollmers J."/>
            <person name="Boedeker C."/>
            <person name="Bunk B."/>
            <person name="Rast P."/>
            <person name="Borchert D."/>
            <person name="Glockner I."/>
            <person name="Freese H.M."/>
            <person name="Klenk H.P."/>
            <person name="Overmann J."/>
            <person name="Kaster A.K."/>
            <person name="Rohde M."/>
            <person name="Wiegand S."/>
            <person name="Jogler C."/>
        </authorList>
    </citation>
    <scope>NUCLEOTIDE SEQUENCE [LARGE SCALE GENOMIC DNA]</scope>
    <source>
        <strain evidence="2 3">NH11</strain>
    </source>
</reference>
<accession>A0A1P8WLP1</accession>
<evidence type="ECO:0000313" key="2">
    <source>
        <dbReference type="EMBL" id="APZ94961.1"/>
    </source>
</evidence>
<gene>
    <name evidence="2" type="ORF">Fuma_04612</name>
</gene>
<dbReference type="PANTHER" id="PTHR33360">
    <property type="entry name" value="TRANSPOSASE FOR INSERTION SEQUENCE ELEMENT IS200"/>
    <property type="match status" value="1"/>
</dbReference>
<keyword evidence="3" id="KW-1185">Reference proteome</keyword>
<sequence length="150" mass="17452">MPQSLANLYIHLIFSTKDRFPFLTDDVRPDLHAYMATVLANLNSPAMLINSVQDHVHILFTMSRTVTLAQVVEDVKKSSSKWIKTQSPQLAAFAWQAGYGGFSVSESNVPKVESYIRRQEEHHRVKSFQEEYQAFLMKHNIQYDERYVWD</sequence>
<dbReference type="STRING" id="1891926.Fuma_04612"/>
<dbReference type="Gene3D" id="3.30.70.1290">
    <property type="entry name" value="Transposase IS200-like"/>
    <property type="match status" value="1"/>
</dbReference>
<dbReference type="SMART" id="SM01321">
    <property type="entry name" value="Y1_Tnp"/>
    <property type="match status" value="1"/>
</dbReference>
<dbReference type="KEGG" id="fmr:Fuma_04612"/>
<dbReference type="RefSeq" id="WP_077026188.1">
    <property type="nucleotide sequence ID" value="NZ_CP017641.1"/>
</dbReference>
<dbReference type="InterPro" id="IPR002686">
    <property type="entry name" value="Transposase_17"/>
</dbReference>
<dbReference type="NCBIfam" id="NF033573">
    <property type="entry name" value="transpos_IS200"/>
    <property type="match status" value="1"/>
</dbReference>
<protein>
    <submittedName>
        <fullName evidence="2">Transposase</fullName>
    </submittedName>
</protein>
<organism evidence="2 3">
    <name type="scientific">Fuerstiella marisgermanici</name>
    <dbReference type="NCBI Taxonomy" id="1891926"/>
    <lineage>
        <taxon>Bacteria</taxon>
        <taxon>Pseudomonadati</taxon>
        <taxon>Planctomycetota</taxon>
        <taxon>Planctomycetia</taxon>
        <taxon>Planctomycetales</taxon>
        <taxon>Planctomycetaceae</taxon>
        <taxon>Fuerstiella</taxon>
    </lineage>
</organism>
<feature type="domain" description="Transposase IS200-like" evidence="1">
    <location>
        <begin position="5"/>
        <end position="119"/>
    </location>
</feature>
<name>A0A1P8WLP1_9PLAN</name>
<evidence type="ECO:0000259" key="1">
    <source>
        <dbReference type="SMART" id="SM01321"/>
    </source>
</evidence>
<dbReference type="Pfam" id="PF01797">
    <property type="entry name" value="Y1_Tnp"/>
    <property type="match status" value="1"/>
</dbReference>
<dbReference type="EMBL" id="CP017641">
    <property type="protein sequence ID" value="APZ94961.1"/>
    <property type="molecule type" value="Genomic_DNA"/>
</dbReference>
<dbReference type="GO" id="GO:0003677">
    <property type="term" value="F:DNA binding"/>
    <property type="evidence" value="ECO:0007669"/>
    <property type="project" value="InterPro"/>
</dbReference>
<dbReference type="GO" id="GO:0006313">
    <property type="term" value="P:DNA transposition"/>
    <property type="evidence" value="ECO:0007669"/>
    <property type="project" value="InterPro"/>
</dbReference>
<dbReference type="GO" id="GO:0004803">
    <property type="term" value="F:transposase activity"/>
    <property type="evidence" value="ECO:0007669"/>
    <property type="project" value="InterPro"/>
</dbReference>
<dbReference type="PANTHER" id="PTHR33360:SF2">
    <property type="entry name" value="TRANSPOSASE FOR INSERTION SEQUENCE ELEMENT IS200"/>
    <property type="match status" value="1"/>
</dbReference>
<dbReference type="AlphaFoldDB" id="A0A1P8WLP1"/>
<dbReference type="InterPro" id="IPR036515">
    <property type="entry name" value="Transposase_17_sf"/>
</dbReference>
<dbReference type="Proteomes" id="UP000187735">
    <property type="component" value="Chromosome"/>
</dbReference>
<evidence type="ECO:0000313" key="3">
    <source>
        <dbReference type="Proteomes" id="UP000187735"/>
    </source>
</evidence>
<proteinExistence type="predicted"/>
<dbReference type="OrthoDB" id="9798161at2"/>